<gene>
    <name evidence="1" type="ORF">B296_00059198</name>
</gene>
<comment type="caution">
    <text evidence="1">The sequence shown here is derived from an EMBL/GenBank/DDBJ whole genome shotgun (WGS) entry which is preliminary data.</text>
</comment>
<reference evidence="1 2" key="1">
    <citation type="journal article" date="2014" name="Agronomy (Basel)">
        <title>A Draft Genome Sequence for Ensete ventricosum, the Drought-Tolerant Tree Against Hunger.</title>
        <authorList>
            <person name="Harrison J."/>
            <person name="Moore K.A."/>
            <person name="Paszkiewicz K."/>
            <person name="Jones T."/>
            <person name="Grant M."/>
            <person name="Ambacheew D."/>
            <person name="Muzemil S."/>
            <person name="Studholme D.J."/>
        </authorList>
    </citation>
    <scope>NUCLEOTIDE SEQUENCE [LARGE SCALE GENOMIC DNA]</scope>
</reference>
<evidence type="ECO:0000313" key="1">
    <source>
        <dbReference type="EMBL" id="RRT31483.1"/>
    </source>
</evidence>
<sequence length="111" mass="12769">WGRRDLWSRECPGGWRQMTPEYLQFCNGVVDEQTVKAYRRKYMKGTVKVKLKHKMEQKQVKRENKLEQAPLGLGFMSSEGFLGIAKSQESSRQATRPDADSILTAALTPYD</sequence>
<accession>A0A426WW25</accession>
<proteinExistence type="predicted"/>
<dbReference type="EMBL" id="AMZH03039106">
    <property type="protein sequence ID" value="RRT31483.1"/>
    <property type="molecule type" value="Genomic_DNA"/>
</dbReference>
<protein>
    <submittedName>
        <fullName evidence="1">Uncharacterized protein</fullName>
    </submittedName>
</protein>
<dbReference type="Proteomes" id="UP000287651">
    <property type="component" value="Unassembled WGS sequence"/>
</dbReference>
<name>A0A426WW25_ENSVE</name>
<dbReference type="AlphaFoldDB" id="A0A426WW25"/>
<evidence type="ECO:0000313" key="2">
    <source>
        <dbReference type="Proteomes" id="UP000287651"/>
    </source>
</evidence>
<feature type="non-terminal residue" evidence="1">
    <location>
        <position position="1"/>
    </location>
</feature>
<organism evidence="1 2">
    <name type="scientific">Ensete ventricosum</name>
    <name type="common">Abyssinian banana</name>
    <name type="synonym">Musa ensete</name>
    <dbReference type="NCBI Taxonomy" id="4639"/>
    <lineage>
        <taxon>Eukaryota</taxon>
        <taxon>Viridiplantae</taxon>
        <taxon>Streptophyta</taxon>
        <taxon>Embryophyta</taxon>
        <taxon>Tracheophyta</taxon>
        <taxon>Spermatophyta</taxon>
        <taxon>Magnoliopsida</taxon>
        <taxon>Liliopsida</taxon>
        <taxon>Zingiberales</taxon>
        <taxon>Musaceae</taxon>
        <taxon>Ensete</taxon>
    </lineage>
</organism>